<dbReference type="Gene3D" id="3.60.15.10">
    <property type="entry name" value="Ribonuclease Z/Hydroxyacylglutathione hydrolase-like"/>
    <property type="match status" value="1"/>
</dbReference>
<dbReference type="GO" id="GO:0042781">
    <property type="term" value="F:3'-tRNA processing endoribonuclease activity"/>
    <property type="evidence" value="ECO:0007669"/>
    <property type="project" value="TreeGrafter"/>
</dbReference>
<evidence type="ECO:0000259" key="2">
    <source>
        <dbReference type="SMART" id="SM00849"/>
    </source>
</evidence>
<feature type="domain" description="Metallo-beta-lactamase" evidence="2">
    <location>
        <begin position="25"/>
        <end position="226"/>
    </location>
</feature>
<dbReference type="RefSeq" id="WP_076444336.1">
    <property type="nucleotide sequence ID" value="NZ_FTOQ01000001.1"/>
</dbReference>
<dbReference type="STRING" id="633194.SAMN05421759_101329"/>
<proteinExistence type="predicted"/>
<dbReference type="Pfam" id="PF23023">
    <property type="entry name" value="Anti-Pycsar_Apyc1"/>
    <property type="match status" value="1"/>
</dbReference>
<dbReference type="SMART" id="SM00849">
    <property type="entry name" value="Lactamase_B"/>
    <property type="match status" value="1"/>
</dbReference>
<name>A0A1N7JYX9_9RHOB</name>
<accession>A0A1N7JYX9</accession>
<evidence type="ECO:0000256" key="1">
    <source>
        <dbReference type="ARBA" id="ARBA00022801"/>
    </source>
</evidence>
<sequence length="285" mass="30029">MAERAGSVAILGVKGGPAIRPGSSMPTSLLVRMGGATLLIDAGLGAARGVCDQGVALTALDGIVVTHLHSDHYLELGPLLHTAWTAGLKHPVPVWGPRGLAGYWQHFLAAMAFDIDLRIADEGRRPLADLVNIHEMPETIALAGLEVTAVPNHHPPLGESYALSLAADGKRAVFSGDTAPFAGWEDTCRGADLLIHEAMLTAGVEATLASLPHYDAKLRTHILRSHSEASEIGRLAAAAGVGHLALMHFVPEGLAGFGPEVWEAEVRRYYAGPLTLARDGLRLTL</sequence>
<reference evidence="4" key="1">
    <citation type="submission" date="2017-01" db="EMBL/GenBank/DDBJ databases">
        <authorList>
            <person name="Varghese N."/>
            <person name="Submissions S."/>
        </authorList>
    </citation>
    <scope>NUCLEOTIDE SEQUENCE [LARGE SCALE GENOMIC DNA]</scope>
    <source>
        <strain evidence="4">DSM 29430</strain>
    </source>
</reference>
<dbReference type="InterPro" id="IPR001279">
    <property type="entry name" value="Metallo-B-lactamas"/>
</dbReference>
<dbReference type="EMBL" id="FTOQ01000001">
    <property type="protein sequence ID" value="SIS54532.1"/>
    <property type="molecule type" value="Genomic_DNA"/>
</dbReference>
<dbReference type="CDD" id="cd07719">
    <property type="entry name" value="arylsulfatase_AtsA-like_MBL-fold"/>
    <property type="match status" value="1"/>
</dbReference>
<dbReference type="InterPro" id="IPR044094">
    <property type="entry name" value="AtsA-like_MBL-fold"/>
</dbReference>
<dbReference type="Proteomes" id="UP000186684">
    <property type="component" value="Unassembled WGS sequence"/>
</dbReference>
<keyword evidence="1" id="KW-0378">Hydrolase</keyword>
<organism evidence="3 4">
    <name type="scientific">Roseivivax lentus</name>
    <dbReference type="NCBI Taxonomy" id="633194"/>
    <lineage>
        <taxon>Bacteria</taxon>
        <taxon>Pseudomonadati</taxon>
        <taxon>Pseudomonadota</taxon>
        <taxon>Alphaproteobacteria</taxon>
        <taxon>Rhodobacterales</taxon>
        <taxon>Roseobacteraceae</taxon>
        <taxon>Roseivivax</taxon>
    </lineage>
</organism>
<dbReference type="PANTHER" id="PTHR46018">
    <property type="entry name" value="ZINC PHOSPHODIESTERASE ELAC PROTEIN 1"/>
    <property type="match status" value="1"/>
</dbReference>
<keyword evidence="4" id="KW-1185">Reference proteome</keyword>
<dbReference type="AlphaFoldDB" id="A0A1N7JYX9"/>
<dbReference type="SUPFAM" id="SSF56281">
    <property type="entry name" value="Metallo-hydrolase/oxidoreductase"/>
    <property type="match status" value="1"/>
</dbReference>
<evidence type="ECO:0000313" key="4">
    <source>
        <dbReference type="Proteomes" id="UP000186684"/>
    </source>
</evidence>
<dbReference type="InterPro" id="IPR036866">
    <property type="entry name" value="RibonucZ/Hydroxyglut_hydro"/>
</dbReference>
<protein>
    <submittedName>
        <fullName evidence="3">Ribonuclease BN, tRNA processing enzyme</fullName>
    </submittedName>
</protein>
<dbReference type="PANTHER" id="PTHR46018:SF2">
    <property type="entry name" value="ZINC PHOSPHODIESTERASE ELAC PROTEIN 1"/>
    <property type="match status" value="1"/>
</dbReference>
<evidence type="ECO:0000313" key="3">
    <source>
        <dbReference type="EMBL" id="SIS54532.1"/>
    </source>
</evidence>
<dbReference type="OrthoDB" id="9803916at2"/>
<gene>
    <name evidence="3" type="ORF">SAMN05421759_101329</name>
</gene>